<dbReference type="InterPro" id="IPR008258">
    <property type="entry name" value="Transglycosylase_SLT_dom_1"/>
</dbReference>
<reference evidence="3" key="1">
    <citation type="submission" date="2021-01" db="EMBL/GenBank/DDBJ databases">
        <title>Whole genome shotgun sequence of Planotetraspora thailandica NBRC 104271.</title>
        <authorList>
            <person name="Komaki H."/>
            <person name="Tamura T."/>
        </authorList>
    </citation>
    <scope>NUCLEOTIDE SEQUENCE</scope>
    <source>
        <strain evidence="3">NBRC 104271</strain>
    </source>
</reference>
<dbReference type="RefSeq" id="WP_239119658.1">
    <property type="nucleotide sequence ID" value="NZ_BOOR01000077.1"/>
</dbReference>
<dbReference type="Pfam" id="PF01464">
    <property type="entry name" value="SLT"/>
    <property type="match status" value="1"/>
</dbReference>
<keyword evidence="4" id="KW-1185">Reference proteome</keyword>
<name>A0A8J3Y1C2_9ACTN</name>
<dbReference type="AlphaFoldDB" id="A0A8J3Y1C2"/>
<proteinExistence type="predicted"/>
<comment type="caution">
    <text evidence="3">The sequence shown here is derived from an EMBL/GenBank/DDBJ whole genome shotgun (WGS) entry which is preliminary data.</text>
</comment>
<dbReference type="SUPFAM" id="SSF53955">
    <property type="entry name" value="Lysozyme-like"/>
    <property type="match status" value="1"/>
</dbReference>
<dbReference type="EMBL" id="BOOR01000077">
    <property type="protein sequence ID" value="GII59062.1"/>
    <property type="molecule type" value="Genomic_DNA"/>
</dbReference>
<feature type="region of interest" description="Disordered" evidence="1">
    <location>
        <begin position="1"/>
        <end position="35"/>
    </location>
</feature>
<feature type="domain" description="Transglycosylase SLT" evidence="2">
    <location>
        <begin position="211"/>
        <end position="299"/>
    </location>
</feature>
<accession>A0A8J3Y1C2</accession>
<dbReference type="Proteomes" id="UP000605992">
    <property type="component" value="Unassembled WGS sequence"/>
</dbReference>
<protein>
    <recommendedName>
        <fullName evidence="2">Transglycosylase SLT domain-containing protein</fullName>
    </recommendedName>
</protein>
<feature type="region of interest" description="Disordered" evidence="1">
    <location>
        <begin position="65"/>
        <end position="88"/>
    </location>
</feature>
<evidence type="ECO:0000313" key="3">
    <source>
        <dbReference type="EMBL" id="GII59062.1"/>
    </source>
</evidence>
<evidence type="ECO:0000256" key="1">
    <source>
        <dbReference type="SAM" id="MobiDB-lite"/>
    </source>
</evidence>
<evidence type="ECO:0000313" key="4">
    <source>
        <dbReference type="Proteomes" id="UP000605992"/>
    </source>
</evidence>
<dbReference type="CDD" id="cd13399">
    <property type="entry name" value="Slt35-like"/>
    <property type="match status" value="1"/>
</dbReference>
<gene>
    <name evidence="3" type="ORF">Pth03_74510</name>
</gene>
<organism evidence="3 4">
    <name type="scientific">Planotetraspora thailandica</name>
    <dbReference type="NCBI Taxonomy" id="487172"/>
    <lineage>
        <taxon>Bacteria</taxon>
        <taxon>Bacillati</taxon>
        <taxon>Actinomycetota</taxon>
        <taxon>Actinomycetes</taxon>
        <taxon>Streptosporangiales</taxon>
        <taxon>Streptosporangiaceae</taxon>
        <taxon>Planotetraspora</taxon>
    </lineage>
</organism>
<dbReference type="Gene3D" id="1.10.530.10">
    <property type="match status" value="1"/>
</dbReference>
<sequence length="351" mass="38396">MEIRRTPDLYPGSAPRGTAPRPVFLLPTTHNGPAPATRRARAMIARAAAMVTAVTLGGCAGPGATDGALPPAPGRAAMSTPAPTDRSPTARLLAADVPIPKDAARIADAIKTTTRALRNAVDAWTRDGDTGAQPPKPAVLLALHQQRIYRYLARHPDLARRVYDGLPAALAKEAEENVTAIADLFSLTRPISGSVKFRVQPAEPAKVLLGYFQQAERRFGVEWEVLAAVMLVESVFGRVRSDSYAGAQGPMQFMPATWKAYGLGGDVRDPRDAVFGAANYLRASGAPRDYQRALHAYNPTQPYVNAVLLYARQIKRDPRNYYAYYNWQVFVQTTKGDRRLTGPDPWRRRRP</sequence>
<evidence type="ECO:0000259" key="2">
    <source>
        <dbReference type="Pfam" id="PF01464"/>
    </source>
</evidence>
<dbReference type="InterPro" id="IPR023346">
    <property type="entry name" value="Lysozyme-like_dom_sf"/>
</dbReference>